<keyword evidence="3" id="KW-1185">Reference proteome</keyword>
<feature type="compositionally biased region" description="Basic residues" evidence="1">
    <location>
        <begin position="13"/>
        <end position="22"/>
    </location>
</feature>
<accession>A0ABP5VRQ8</accession>
<evidence type="ECO:0008006" key="4">
    <source>
        <dbReference type="Google" id="ProtNLM"/>
    </source>
</evidence>
<organism evidence="2 3">
    <name type="scientific">Streptomyces glaucosporus</name>
    <dbReference type="NCBI Taxonomy" id="284044"/>
    <lineage>
        <taxon>Bacteria</taxon>
        <taxon>Bacillati</taxon>
        <taxon>Actinomycetota</taxon>
        <taxon>Actinomycetes</taxon>
        <taxon>Kitasatosporales</taxon>
        <taxon>Streptomycetaceae</taxon>
        <taxon>Streptomyces</taxon>
    </lineage>
</organism>
<sequence>MLLRTGAAAAPRRPARPLGRTRGRGLATAVALCAAGLLAAGCGSPDGDGADDRAKRRDTPSSSSASPAASASPASPGRRSSPSASPSPTYKATKDLSTCYDGACTVEVREGTVIPFGDGVRLPDLRIDKVGPSGVDMTASEAGTMLHLGGQSPEQGGPSRLNETDVEVLAIDGDTTVLRISPARG</sequence>
<reference evidence="3" key="1">
    <citation type="journal article" date="2019" name="Int. J. Syst. Evol. Microbiol.">
        <title>The Global Catalogue of Microorganisms (GCM) 10K type strain sequencing project: providing services to taxonomists for standard genome sequencing and annotation.</title>
        <authorList>
            <consortium name="The Broad Institute Genomics Platform"/>
            <consortium name="The Broad Institute Genome Sequencing Center for Infectious Disease"/>
            <person name="Wu L."/>
            <person name="Ma J."/>
        </authorList>
    </citation>
    <scope>NUCLEOTIDE SEQUENCE [LARGE SCALE GENOMIC DNA]</scope>
    <source>
        <strain evidence="3">JCM 6921</strain>
    </source>
</reference>
<name>A0ABP5VRQ8_9ACTN</name>
<comment type="caution">
    <text evidence="2">The sequence shown here is derived from an EMBL/GenBank/DDBJ whole genome shotgun (WGS) entry which is preliminary data.</text>
</comment>
<feature type="region of interest" description="Disordered" evidence="1">
    <location>
        <begin position="41"/>
        <end position="92"/>
    </location>
</feature>
<feature type="compositionally biased region" description="Low complexity" evidence="1">
    <location>
        <begin position="60"/>
        <end position="88"/>
    </location>
</feature>
<feature type="compositionally biased region" description="Basic and acidic residues" evidence="1">
    <location>
        <begin position="50"/>
        <end position="59"/>
    </location>
</feature>
<dbReference type="RefSeq" id="WP_344632308.1">
    <property type="nucleotide sequence ID" value="NZ_BAAATJ010000018.1"/>
</dbReference>
<evidence type="ECO:0000313" key="2">
    <source>
        <dbReference type="EMBL" id="GAA2406763.1"/>
    </source>
</evidence>
<proteinExistence type="predicted"/>
<dbReference type="Proteomes" id="UP001500058">
    <property type="component" value="Unassembled WGS sequence"/>
</dbReference>
<evidence type="ECO:0000313" key="3">
    <source>
        <dbReference type="Proteomes" id="UP001500058"/>
    </source>
</evidence>
<dbReference type="EMBL" id="BAAATJ010000018">
    <property type="protein sequence ID" value="GAA2406763.1"/>
    <property type="molecule type" value="Genomic_DNA"/>
</dbReference>
<feature type="compositionally biased region" description="Low complexity" evidence="1">
    <location>
        <begin position="1"/>
        <end position="12"/>
    </location>
</feature>
<protein>
    <recommendedName>
        <fullName evidence="4">Lipoprotein</fullName>
    </recommendedName>
</protein>
<feature type="region of interest" description="Disordered" evidence="1">
    <location>
        <begin position="1"/>
        <end position="22"/>
    </location>
</feature>
<evidence type="ECO:0000256" key="1">
    <source>
        <dbReference type="SAM" id="MobiDB-lite"/>
    </source>
</evidence>
<gene>
    <name evidence="2" type="ORF">GCM10010420_38530</name>
</gene>